<accession>A0A8J6TYJ0</accession>
<reference evidence="2" key="1">
    <citation type="submission" date="2020-09" db="EMBL/GenBank/DDBJ databases">
        <title>Taishania pollutisoli gen. nov., sp. nov., Isolated from Tetrabromobisphenol A-Contaminated Soil.</title>
        <authorList>
            <person name="Chen Q."/>
        </authorList>
    </citation>
    <scope>NUCLEOTIDE SEQUENCE</scope>
    <source>
        <strain evidence="2">CZZ-1</strain>
    </source>
</reference>
<evidence type="ECO:0000313" key="3">
    <source>
        <dbReference type="Proteomes" id="UP000652681"/>
    </source>
</evidence>
<gene>
    <name evidence="2" type="ORF">H9Y05_01185</name>
</gene>
<keyword evidence="1" id="KW-0732">Signal</keyword>
<feature type="chain" id="PRO_5035212471" description="Peptidase M48 domain-containing protein" evidence="1">
    <location>
        <begin position="22"/>
        <end position="339"/>
    </location>
</feature>
<evidence type="ECO:0000256" key="1">
    <source>
        <dbReference type="SAM" id="SignalP"/>
    </source>
</evidence>
<keyword evidence="3" id="KW-1185">Reference proteome</keyword>
<dbReference type="EMBL" id="JACVEL010000001">
    <property type="protein sequence ID" value="MBC9811078.1"/>
    <property type="molecule type" value="Genomic_DNA"/>
</dbReference>
<evidence type="ECO:0000313" key="2">
    <source>
        <dbReference type="EMBL" id="MBC9811078.1"/>
    </source>
</evidence>
<comment type="caution">
    <text evidence="2">The sequence shown here is derived from an EMBL/GenBank/DDBJ whole genome shotgun (WGS) entry which is preliminary data.</text>
</comment>
<sequence>MKTITYYHFAMLFCISCVAIGCGSSTSTDSVTSESGKEKIKIEAYSSYNEEKLDKTEQLTNEKNQYNELISEVFKSIGLPGSDIEVETVKKFGAFAVINKSSNRRFLLYSPVFFDSVFSLKQSKHPIKSICFHELAHLLYNHPLKNSSASRIHEKQADWYAGFQMYLAKGTLDDAILAVNHFAPEKQSSSHPGRADRVATIISGYLDAQKLMEKDTITSLVKEDLLAEISKSIPLEVYEALDSGQFLEDNLQLPTFAEQQVEIGSPTYLLFGERIYLDTDHTVKYVGTEEVIGKVILDKNTRKPVSLDFEGVLFDLKAGTIYSKNPNGSKTEVGHLITN</sequence>
<dbReference type="PROSITE" id="PS51257">
    <property type="entry name" value="PROKAR_LIPOPROTEIN"/>
    <property type="match status" value="1"/>
</dbReference>
<dbReference type="RefSeq" id="WP_163492332.1">
    <property type="nucleotide sequence ID" value="NZ_JACVEL010000001.1"/>
</dbReference>
<protein>
    <recommendedName>
        <fullName evidence="4">Peptidase M48 domain-containing protein</fullName>
    </recommendedName>
</protein>
<name>A0A8J6TYJ0_9FLAO</name>
<evidence type="ECO:0008006" key="4">
    <source>
        <dbReference type="Google" id="ProtNLM"/>
    </source>
</evidence>
<dbReference type="Proteomes" id="UP000652681">
    <property type="component" value="Unassembled WGS sequence"/>
</dbReference>
<proteinExistence type="predicted"/>
<feature type="signal peptide" evidence="1">
    <location>
        <begin position="1"/>
        <end position="21"/>
    </location>
</feature>
<dbReference type="AlphaFoldDB" id="A0A8J6TYJ0"/>
<organism evidence="2 3">
    <name type="scientific">Taishania pollutisoli</name>
    <dbReference type="NCBI Taxonomy" id="2766479"/>
    <lineage>
        <taxon>Bacteria</taxon>
        <taxon>Pseudomonadati</taxon>
        <taxon>Bacteroidota</taxon>
        <taxon>Flavobacteriia</taxon>
        <taxon>Flavobacteriales</taxon>
        <taxon>Crocinitomicaceae</taxon>
        <taxon>Taishania</taxon>
    </lineage>
</organism>